<feature type="coiled-coil region" evidence="1">
    <location>
        <begin position="512"/>
        <end position="539"/>
    </location>
</feature>
<gene>
    <name evidence="3" type="ORF">BU16DRAFT_543937</name>
</gene>
<evidence type="ECO:0000256" key="2">
    <source>
        <dbReference type="SAM" id="MobiDB-lite"/>
    </source>
</evidence>
<proteinExistence type="predicted"/>
<dbReference type="AlphaFoldDB" id="A0A6A6QF35"/>
<evidence type="ECO:0000313" key="4">
    <source>
        <dbReference type="Proteomes" id="UP000799750"/>
    </source>
</evidence>
<feature type="region of interest" description="Disordered" evidence="2">
    <location>
        <begin position="137"/>
        <end position="170"/>
    </location>
</feature>
<feature type="compositionally biased region" description="Polar residues" evidence="2">
    <location>
        <begin position="34"/>
        <end position="43"/>
    </location>
</feature>
<name>A0A6A6QF35_9PEZI</name>
<reference evidence="3" key="1">
    <citation type="journal article" date="2020" name="Stud. Mycol.">
        <title>101 Dothideomycetes genomes: a test case for predicting lifestyles and emergence of pathogens.</title>
        <authorList>
            <person name="Haridas S."/>
            <person name="Albert R."/>
            <person name="Binder M."/>
            <person name="Bloem J."/>
            <person name="Labutti K."/>
            <person name="Salamov A."/>
            <person name="Andreopoulos B."/>
            <person name="Baker S."/>
            <person name="Barry K."/>
            <person name="Bills G."/>
            <person name="Bluhm B."/>
            <person name="Cannon C."/>
            <person name="Castanera R."/>
            <person name="Culley D."/>
            <person name="Daum C."/>
            <person name="Ezra D."/>
            <person name="Gonzalez J."/>
            <person name="Henrissat B."/>
            <person name="Kuo A."/>
            <person name="Liang C."/>
            <person name="Lipzen A."/>
            <person name="Lutzoni F."/>
            <person name="Magnuson J."/>
            <person name="Mondo S."/>
            <person name="Nolan M."/>
            <person name="Ohm R."/>
            <person name="Pangilinan J."/>
            <person name="Park H.-J."/>
            <person name="Ramirez L."/>
            <person name="Alfaro M."/>
            <person name="Sun H."/>
            <person name="Tritt A."/>
            <person name="Yoshinaga Y."/>
            <person name="Zwiers L.-H."/>
            <person name="Turgeon B."/>
            <person name="Goodwin S."/>
            <person name="Spatafora J."/>
            <person name="Crous P."/>
            <person name="Grigoriev I."/>
        </authorList>
    </citation>
    <scope>NUCLEOTIDE SEQUENCE</scope>
    <source>
        <strain evidence="3">CBS 269.34</strain>
    </source>
</reference>
<sequence length="945" mass="107369">MGLRTKLREHFKRKRPTSLKSTSSPSAQHKRSRNAQSTSGSLSVAQLDSFDAMIKSVRHESRQDVNAPPSHQVPIPTPPRASEASPSINDATTLSHGAPARPTYPSLRVVVIAIIFAHRLDFSVSKKVDGSIAAEGSISTVQESPSSCSSTTPPSSPRTPCPVKRSSSWPTLPTIVTSTGSISSVDTDYRGHIRFALTHAHDEEYLTATAGSKRNDTKAGRDEADTVPWALEPDTDGEKMSTGTVPEAVMPTEATVVEMYSKPWGFETAVIGSATDCSDEEMSTDSDLLNTETPSVVAQDMTNVVRVARRYKHQAKRLISSAKRQIAKSKQDWETVVRGKDAEIAALSRRINTSTDALNKQLSDAQEKAAVSKAKDDAYIKKQEEHLEYEFNRGFAANTRELRHYKEKLDKTQDAYKKKGASKEKWKTRCREAENMKAILQRQINALTDRDNHDMGQINDERFGYLENQVEALKIELKAALEQSELNHNAVIATELAIKTSDSRIKYVQERNQQLISECHEASDETQKLRKELEAREATISRCDAEEPENTLRRSETKKSLVSLKRQLERVFANISSEVAAANWFNGTILEDAEGLPFDPVRCIAQLEEAVMIQYKDIETFVNSNIAEEKDAEEKSRRLEAAHEQIRELKATIETKDKWIDEVEARNSKLDDIVLQWELKEQTAQSMIETMTPIYHNFRLRFLYYKTRNAELERERRHHWALQYGIIDIGPKAQAQIDGLRDRVDQLTEEQEPLYEQLKATKQQMQSQEVESTKKFIDLEREKKNETEKLAEHIRIYEPQFTLESKDPHEAQEAEIHGPPEPEPIRDPALRQINEAAERMHVRRMAGQDPGISQELIQKHVPEGMENFVEDDRTNEEFHLDQAGIPRPDYLNPEDKIDSFQLERPIRAVPRATPFVLSEVVRRGLVVENWQDHEKELEANDEEEL</sequence>
<feature type="coiled-coil region" evidence="1">
    <location>
        <begin position="625"/>
        <end position="652"/>
    </location>
</feature>
<feature type="compositionally biased region" description="Basic residues" evidence="2">
    <location>
        <begin position="1"/>
        <end position="17"/>
    </location>
</feature>
<feature type="region of interest" description="Disordered" evidence="2">
    <location>
        <begin position="56"/>
        <end position="100"/>
    </location>
</feature>
<feature type="region of interest" description="Disordered" evidence="2">
    <location>
        <begin position="1"/>
        <end position="43"/>
    </location>
</feature>
<feature type="compositionally biased region" description="Low complexity" evidence="2">
    <location>
        <begin position="144"/>
        <end position="153"/>
    </location>
</feature>
<feature type="compositionally biased region" description="Basic and acidic residues" evidence="2">
    <location>
        <begin position="213"/>
        <end position="224"/>
    </location>
</feature>
<dbReference type="EMBL" id="MU004197">
    <property type="protein sequence ID" value="KAF2490634.1"/>
    <property type="molecule type" value="Genomic_DNA"/>
</dbReference>
<feature type="region of interest" description="Disordered" evidence="2">
    <location>
        <begin position="208"/>
        <end position="243"/>
    </location>
</feature>
<feature type="coiled-coil region" evidence="1">
    <location>
        <begin position="423"/>
        <end position="483"/>
    </location>
</feature>
<keyword evidence="1" id="KW-0175">Coiled coil</keyword>
<feature type="compositionally biased region" description="Polar residues" evidence="2">
    <location>
        <begin position="84"/>
        <end position="95"/>
    </location>
</feature>
<organism evidence="3 4">
    <name type="scientific">Lophium mytilinum</name>
    <dbReference type="NCBI Taxonomy" id="390894"/>
    <lineage>
        <taxon>Eukaryota</taxon>
        <taxon>Fungi</taxon>
        <taxon>Dikarya</taxon>
        <taxon>Ascomycota</taxon>
        <taxon>Pezizomycotina</taxon>
        <taxon>Dothideomycetes</taxon>
        <taxon>Pleosporomycetidae</taxon>
        <taxon>Mytilinidiales</taxon>
        <taxon>Mytilinidiaceae</taxon>
        <taxon>Lophium</taxon>
    </lineage>
</organism>
<feature type="region of interest" description="Disordered" evidence="2">
    <location>
        <begin position="806"/>
        <end position="826"/>
    </location>
</feature>
<accession>A0A6A6QF35</accession>
<protein>
    <submittedName>
        <fullName evidence="3">Uncharacterized protein</fullName>
    </submittedName>
</protein>
<evidence type="ECO:0000256" key="1">
    <source>
        <dbReference type="SAM" id="Coils"/>
    </source>
</evidence>
<dbReference type="Proteomes" id="UP000799750">
    <property type="component" value="Unassembled WGS sequence"/>
</dbReference>
<keyword evidence="4" id="KW-1185">Reference proteome</keyword>
<feature type="compositionally biased region" description="Polar residues" evidence="2">
    <location>
        <begin position="18"/>
        <end position="27"/>
    </location>
</feature>
<dbReference type="OrthoDB" id="10485117at2759"/>
<evidence type="ECO:0000313" key="3">
    <source>
        <dbReference type="EMBL" id="KAF2490634.1"/>
    </source>
</evidence>